<feature type="domain" description="Zn(2)-C6 fungal-type" evidence="4">
    <location>
        <begin position="34"/>
        <end position="70"/>
    </location>
</feature>
<dbReference type="SMART" id="SM00906">
    <property type="entry name" value="Fungal_trans"/>
    <property type="match status" value="1"/>
</dbReference>
<keyword evidence="3" id="KW-0539">Nucleus</keyword>
<dbReference type="InterPro" id="IPR001138">
    <property type="entry name" value="Zn2Cys6_DnaBD"/>
</dbReference>
<protein>
    <recommendedName>
        <fullName evidence="4">Zn(2)-C6 fungal-type domain-containing protein</fullName>
    </recommendedName>
</protein>
<evidence type="ECO:0000256" key="1">
    <source>
        <dbReference type="ARBA" id="ARBA00022723"/>
    </source>
</evidence>
<dbReference type="GO" id="GO:0008270">
    <property type="term" value="F:zinc ion binding"/>
    <property type="evidence" value="ECO:0007669"/>
    <property type="project" value="InterPro"/>
</dbReference>
<dbReference type="AlphaFoldDB" id="A0AAN7WT10"/>
<evidence type="ECO:0000256" key="2">
    <source>
        <dbReference type="ARBA" id="ARBA00022833"/>
    </source>
</evidence>
<organism evidence="5 6">
    <name type="scientific">Arxiozyma heterogenica</name>
    <dbReference type="NCBI Taxonomy" id="278026"/>
    <lineage>
        <taxon>Eukaryota</taxon>
        <taxon>Fungi</taxon>
        <taxon>Dikarya</taxon>
        <taxon>Ascomycota</taxon>
        <taxon>Saccharomycotina</taxon>
        <taxon>Saccharomycetes</taxon>
        <taxon>Saccharomycetales</taxon>
        <taxon>Saccharomycetaceae</taxon>
        <taxon>Arxiozyma</taxon>
    </lineage>
</organism>
<dbReference type="GO" id="GO:0045944">
    <property type="term" value="P:positive regulation of transcription by RNA polymerase II"/>
    <property type="evidence" value="ECO:0007669"/>
    <property type="project" value="TreeGrafter"/>
</dbReference>
<dbReference type="InterPro" id="IPR036864">
    <property type="entry name" value="Zn2-C6_fun-type_DNA-bd_sf"/>
</dbReference>
<evidence type="ECO:0000313" key="5">
    <source>
        <dbReference type="EMBL" id="KAK5779878.1"/>
    </source>
</evidence>
<dbReference type="InterPro" id="IPR007219">
    <property type="entry name" value="XnlR_reg_dom"/>
</dbReference>
<dbReference type="PROSITE" id="PS00463">
    <property type="entry name" value="ZN2_CY6_FUNGAL_1"/>
    <property type="match status" value="1"/>
</dbReference>
<reference evidence="6" key="1">
    <citation type="submission" date="2023-07" db="EMBL/GenBank/DDBJ databases">
        <title>A draft genome of Kazachstania heterogenica Y-27499.</title>
        <authorList>
            <person name="Donic C."/>
            <person name="Kralova J.S."/>
            <person name="Fidel L."/>
            <person name="Ben-Dor S."/>
            <person name="Jung S."/>
        </authorList>
    </citation>
    <scope>NUCLEOTIDE SEQUENCE [LARGE SCALE GENOMIC DNA]</scope>
    <source>
        <strain evidence="6">Y27499</strain>
    </source>
</reference>
<dbReference type="PROSITE" id="PS50048">
    <property type="entry name" value="ZN2_CY6_FUNGAL_2"/>
    <property type="match status" value="1"/>
</dbReference>
<dbReference type="GO" id="GO:0009074">
    <property type="term" value="P:aromatic amino acid family catabolic process"/>
    <property type="evidence" value="ECO:0007669"/>
    <property type="project" value="TreeGrafter"/>
</dbReference>
<dbReference type="GO" id="GO:0005634">
    <property type="term" value="C:nucleus"/>
    <property type="evidence" value="ECO:0007669"/>
    <property type="project" value="TreeGrafter"/>
</dbReference>
<proteinExistence type="predicted"/>
<dbReference type="Pfam" id="PF00172">
    <property type="entry name" value="Zn_clus"/>
    <property type="match status" value="1"/>
</dbReference>
<dbReference type="PANTHER" id="PTHR31644:SF2">
    <property type="entry name" value="TRANSCRIPTIONAL ACTIVATOR ARO80-RELATED"/>
    <property type="match status" value="1"/>
</dbReference>
<dbReference type="CDD" id="cd00067">
    <property type="entry name" value="GAL4"/>
    <property type="match status" value="1"/>
</dbReference>
<dbReference type="CDD" id="cd12148">
    <property type="entry name" value="fungal_TF_MHR"/>
    <property type="match status" value="1"/>
</dbReference>
<dbReference type="GO" id="GO:0006351">
    <property type="term" value="P:DNA-templated transcription"/>
    <property type="evidence" value="ECO:0007669"/>
    <property type="project" value="InterPro"/>
</dbReference>
<dbReference type="SUPFAM" id="SSF57701">
    <property type="entry name" value="Zn2/Cys6 DNA-binding domain"/>
    <property type="match status" value="1"/>
</dbReference>
<sequence length="1038" mass="119331">MISDNLQEKIVKNKDCLNKNVRIKKLKWKRNYKACLNCRIRKVKCDLGPVDNPHPPPCERCIRQQRECLFTNTIRENCQTIVTDTVSINANATSVSQEIKSLNKLSDINNVQVSCKSSNEDGTVKLVKFPDREPNNLSPNDKIDKIKNHKDTSKQNLENNISTHLTNREDITDHDDFSGGKKWRLELASMQTTLQFLADAAGTVAKHNTVESAKDKLNKDNLFTEKSKRFVDNKQEPLSNNGKLTRNLHKSAIASLYNLNGPEKPFSLLIDKLTKIRPRPDRVLSDFNYIGPTGLLTKEEAVEFIGLYFSTMHPYFPNIPLQLHDPTELAQYPILLCAILTIATRYHTFNEIGYNNGRDNKRNIRVHEQLWDICQKLISQTIWAEASTRSIGTVLAFIIFTEWNPRQIHWKKADYANSTKEANTDKNKYIQANSKGNEESTGIGAIRRSDRMSWMLTGTAVRLAQDMGFLETSTKVFVAAHISDALTSMNMNQKSVLSESFSDISFERQKYRTITSYEICKEEGQTNIGNELFYLEQILKDDPEKEKWIEILKAAQIERPGGLTDLEREFLNDEYILYYSRNNDEIIQHQQQNQLPYPLKFSFSQRANIELVRIILIGYDTIYYDKGRRKLASNNQVHNLAVLNILTPLIEGWYDTYRECMKILPGKAYEISIKKDKRTVHNYTQQIMHESLLCDYYYCQLYIYSLALQVDARESKLRMNEITKSAKYVAKAYNAAKEILYSAVRVHKLKLLKYMPVKWVMRIVRAVSFLVKCYLTLTNSGETVGNSEARTILKLCCISLDETLNVIKLAAITLKEASPDELHLALRYSAILLYLCKEMTLKKEQNKKLLVNREIIIKENRSQDNSNDFATAPLYKINTKDNGNTLASTNKTNKQQKVKVCVVPNQDNNLDDSNTTKKCNMTIVEPSKSFSNIRNKNNADIMTVENEASIVNSSFNPIIHNNDNVILDTTIISTSDNPLLPDKAIDWFSGSTNIGLDFVQPWTEMLEQKYLQYGNTDFDTLDYNAEDIYNYFGYEFEK</sequence>
<dbReference type="PANTHER" id="PTHR31644">
    <property type="entry name" value="TRANSCRIPTIONAL ACTIVATOR ARO80-RELATED"/>
    <property type="match status" value="1"/>
</dbReference>
<gene>
    <name evidence="5" type="ORF">RI543_002416</name>
</gene>
<dbReference type="Gene3D" id="4.10.240.10">
    <property type="entry name" value="Zn(2)-C6 fungal-type DNA-binding domain"/>
    <property type="match status" value="1"/>
</dbReference>
<evidence type="ECO:0000256" key="3">
    <source>
        <dbReference type="ARBA" id="ARBA00023242"/>
    </source>
</evidence>
<comment type="caution">
    <text evidence="5">The sequence shown here is derived from an EMBL/GenBank/DDBJ whole genome shotgun (WGS) entry which is preliminary data.</text>
</comment>
<evidence type="ECO:0000259" key="4">
    <source>
        <dbReference type="PROSITE" id="PS50048"/>
    </source>
</evidence>
<keyword evidence="2" id="KW-0862">Zinc</keyword>
<name>A0AAN7WT10_9SACH</name>
<keyword evidence="1" id="KW-0479">Metal-binding</keyword>
<dbReference type="InterPro" id="IPR052780">
    <property type="entry name" value="AAA_Catabolism_Regulators"/>
</dbReference>
<accession>A0AAN7WT10</accession>
<evidence type="ECO:0000313" key="6">
    <source>
        <dbReference type="Proteomes" id="UP001306508"/>
    </source>
</evidence>
<dbReference type="EMBL" id="JAWIZZ010000045">
    <property type="protein sequence ID" value="KAK5779878.1"/>
    <property type="molecule type" value="Genomic_DNA"/>
</dbReference>
<dbReference type="Proteomes" id="UP001306508">
    <property type="component" value="Unassembled WGS sequence"/>
</dbReference>
<keyword evidence="6" id="KW-1185">Reference proteome</keyword>
<dbReference type="GO" id="GO:0000981">
    <property type="term" value="F:DNA-binding transcription factor activity, RNA polymerase II-specific"/>
    <property type="evidence" value="ECO:0007669"/>
    <property type="project" value="InterPro"/>
</dbReference>
<dbReference type="SMART" id="SM00066">
    <property type="entry name" value="GAL4"/>
    <property type="match status" value="1"/>
</dbReference>
<dbReference type="GO" id="GO:0003677">
    <property type="term" value="F:DNA binding"/>
    <property type="evidence" value="ECO:0007669"/>
    <property type="project" value="InterPro"/>
</dbReference>